<sequence length="187" mass="20524">MSTDETFNPWRVLGSRAVYENPWISVREDEVVRPDGNPGIYGVVHYKNVAVGVLPVEDGHVYLVGQYRYPLGRYSWEIPEGGCPAHEDPLQAARRELKEETGLDAANWEKLGEADLSNSVADERAVLYLATGLVPGEQEPDGTEVLGVRRVPLDEAISMALDGRMRDAISQLALLGYAMKRTGGSAL</sequence>
<comment type="cofactor">
    <cofactor evidence="1">
        <name>Mg(2+)</name>
        <dbReference type="ChEBI" id="CHEBI:18420"/>
    </cofactor>
</comment>
<dbReference type="InterPro" id="IPR020084">
    <property type="entry name" value="NUDIX_hydrolase_CS"/>
</dbReference>
<dbReference type="PROSITE" id="PS00893">
    <property type="entry name" value="NUDIX_BOX"/>
    <property type="match status" value="1"/>
</dbReference>
<dbReference type="PROSITE" id="PS51462">
    <property type="entry name" value="NUDIX"/>
    <property type="match status" value="1"/>
</dbReference>
<keyword evidence="2" id="KW-0378">Hydrolase</keyword>
<evidence type="ECO:0000313" key="5">
    <source>
        <dbReference type="Proteomes" id="UP000501452"/>
    </source>
</evidence>
<dbReference type="GO" id="GO:0005829">
    <property type="term" value="C:cytosol"/>
    <property type="evidence" value="ECO:0007669"/>
    <property type="project" value="TreeGrafter"/>
</dbReference>
<dbReference type="Gene3D" id="3.90.79.10">
    <property type="entry name" value="Nucleoside Triphosphate Pyrophosphohydrolase"/>
    <property type="match status" value="1"/>
</dbReference>
<dbReference type="GO" id="GO:0016787">
    <property type="term" value="F:hydrolase activity"/>
    <property type="evidence" value="ECO:0007669"/>
    <property type="project" value="UniProtKB-KW"/>
</dbReference>
<dbReference type="Proteomes" id="UP000501452">
    <property type="component" value="Chromosome"/>
</dbReference>
<proteinExistence type="predicted"/>
<feature type="domain" description="Nudix hydrolase" evidence="3">
    <location>
        <begin position="46"/>
        <end position="173"/>
    </location>
</feature>
<dbReference type="PANTHER" id="PTHR11839:SF18">
    <property type="entry name" value="NUDIX HYDROLASE DOMAIN-CONTAINING PROTEIN"/>
    <property type="match status" value="1"/>
</dbReference>
<dbReference type="GO" id="GO:0019693">
    <property type="term" value="P:ribose phosphate metabolic process"/>
    <property type="evidence" value="ECO:0007669"/>
    <property type="project" value="TreeGrafter"/>
</dbReference>
<dbReference type="InterPro" id="IPR015797">
    <property type="entry name" value="NUDIX_hydrolase-like_dom_sf"/>
</dbReference>
<protein>
    <submittedName>
        <fullName evidence="4">NUDIX domain-containing protein</fullName>
    </submittedName>
</protein>
<dbReference type="CDD" id="cd24161">
    <property type="entry name" value="NUDIX_ADPRase_Ndx2"/>
    <property type="match status" value="1"/>
</dbReference>
<dbReference type="GO" id="GO:0006753">
    <property type="term" value="P:nucleoside phosphate metabolic process"/>
    <property type="evidence" value="ECO:0007669"/>
    <property type="project" value="TreeGrafter"/>
</dbReference>
<evidence type="ECO:0000256" key="1">
    <source>
        <dbReference type="ARBA" id="ARBA00001946"/>
    </source>
</evidence>
<evidence type="ECO:0000313" key="4">
    <source>
        <dbReference type="EMBL" id="QIN82432.1"/>
    </source>
</evidence>
<dbReference type="RefSeq" id="WP_166174760.1">
    <property type="nucleotide sequence ID" value="NZ_CP045119.1"/>
</dbReference>
<dbReference type="KEGG" id="rub:GBA63_07045"/>
<name>A0A6G8Q7L6_9ACTN</name>
<dbReference type="InterPro" id="IPR000086">
    <property type="entry name" value="NUDIX_hydrolase_dom"/>
</dbReference>
<dbReference type="Pfam" id="PF00293">
    <property type="entry name" value="NUDIX"/>
    <property type="match status" value="1"/>
</dbReference>
<dbReference type="AlphaFoldDB" id="A0A6G8Q7L6"/>
<evidence type="ECO:0000259" key="3">
    <source>
        <dbReference type="PROSITE" id="PS51462"/>
    </source>
</evidence>
<gene>
    <name evidence="4" type="ORF">GBA63_07045</name>
</gene>
<accession>A0A6G8Q7L6</accession>
<evidence type="ECO:0000256" key="2">
    <source>
        <dbReference type="ARBA" id="ARBA00022801"/>
    </source>
</evidence>
<dbReference type="PANTHER" id="PTHR11839">
    <property type="entry name" value="UDP/ADP-SUGAR PYROPHOSPHATASE"/>
    <property type="match status" value="1"/>
</dbReference>
<dbReference type="EMBL" id="CP045119">
    <property type="protein sequence ID" value="QIN82432.1"/>
    <property type="molecule type" value="Genomic_DNA"/>
</dbReference>
<organism evidence="4 5">
    <name type="scientific">Rubrobacter tropicus</name>
    <dbReference type="NCBI Taxonomy" id="2653851"/>
    <lineage>
        <taxon>Bacteria</taxon>
        <taxon>Bacillati</taxon>
        <taxon>Actinomycetota</taxon>
        <taxon>Rubrobacteria</taxon>
        <taxon>Rubrobacterales</taxon>
        <taxon>Rubrobacteraceae</taxon>
        <taxon>Rubrobacter</taxon>
    </lineage>
</organism>
<dbReference type="SUPFAM" id="SSF55811">
    <property type="entry name" value="Nudix"/>
    <property type="match status" value="1"/>
</dbReference>
<keyword evidence="5" id="KW-1185">Reference proteome</keyword>
<reference evidence="4 5" key="1">
    <citation type="submission" date="2019-10" db="EMBL/GenBank/DDBJ databases">
        <title>Rubrobacter sp nov SCSIO 52090 isolated from a deep-sea sediment in the South China Sea.</title>
        <authorList>
            <person name="Chen R.W."/>
        </authorList>
    </citation>
    <scope>NUCLEOTIDE SEQUENCE [LARGE SCALE GENOMIC DNA]</scope>
    <source>
        <strain evidence="4 5">SCSIO 52909</strain>
    </source>
</reference>